<dbReference type="Proteomes" id="UP000197003">
    <property type="component" value="Chromosome"/>
</dbReference>
<dbReference type="InterPro" id="IPR003961">
    <property type="entry name" value="FN3_dom"/>
</dbReference>
<gene>
    <name evidence="2" type="ORF">B9G79_13080</name>
</gene>
<dbReference type="EMBL" id="CP020946">
    <property type="protein sequence ID" value="ASD64433.1"/>
    <property type="molecule type" value="Genomic_DNA"/>
</dbReference>
<evidence type="ECO:0000313" key="3">
    <source>
        <dbReference type="Proteomes" id="UP000197003"/>
    </source>
</evidence>
<name>A0A1Z3NAC4_BDEBC</name>
<proteinExistence type="predicted"/>
<dbReference type="PROSITE" id="PS50853">
    <property type="entry name" value="FN3"/>
    <property type="match status" value="1"/>
</dbReference>
<dbReference type="InterPro" id="IPR013783">
    <property type="entry name" value="Ig-like_fold"/>
</dbReference>
<sequence length="538" mass="60306">MKLGSAFILLMISFWTSMVLAAPYRRLVNFEWEAIENAKSYEIELKQVKSSKEEEAKTFTFKVTEAAWNGRLTPGKYMMKLRSRDYRGVPGDWSEPSEFNVGLETAVLKFPGARVKMATKETDTTSLEFKWAPVGGADQYHFVLTSDDGKTQITETLKEPSFKVKVPVASHYTWKVSSSNNEGITSDATAVGQFTLLGKPIENPRIEKPESDFVRELKWSRPDHVSSYDVYLLKYNTADKKWEKLKVYENYQQDTLPFDDNLPGGKYQVVVRAKSDLRPSAPLAKQSFSVRSGDRSPAAEYTALVRKSIERVTGWYAVASYLITEMSYQGVNPEKNSSVAYKALGGTGRLGVGWFSPHTPWGFLGIIDMSGFTFNGKTQTFASAEANAVYRKSLGDRGEVRFQAGPYYKELPETVGDPFSGSSEDLKISSAGPHFGAEYWYSLTPKLGIQVNAHLYMSLMKISTPNGEPMEPKMSTQIGFLGSYRFTPRFTGLIGYAMREDKMSYKAKTGTDSFASDGDVNEFTIIGNYLNVFAEWSF</sequence>
<accession>A0A1Z3NAC4</accession>
<feature type="domain" description="Fibronectin type-III" evidence="1">
    <location>
        <begin position="200"/>
        <end position="293"/>
    </location>
</feature>
<dbReference type="InterPro" id="IPR036116">
    <property type="entry name" value="FN3_sf"/>
</dbReference>
<dbReference type="RefSeq" id="WP_088565903.1">
    <property type="nucleotide sequence ID" value="NZ_CP020946.1"/>
</dbReference>
<dbReference type="CDD" id="cd00063">
    <property type="entry name" value="FN3"/>
    <property type="match status" value="1"/>
</dbReference>
<evidence type="ECO:0000259" key="1">
    <source>
        <dbReference type="PROSITE" id="PS50853"/>
    </source>
</evidence>
<evidence type="ECO:0000313" key="2">
    <source>
        <dbReference type="EMBL" id="ASD64433.1"/>
    </source>
</evidence>
<protein>
    <recommendedName>
        <fullName evidence="1">Fibronectin type-III domain-containing protein</fullName>
    </recommendedName>
</protein>
<dbReference type="SUPFAM" id="SSF49265">
    <property type="entry name" value="Fibronectin type III"/>
    <property type="match status" value="1"/>
</dbReference>
<dbReference type="OrthoDB" id="5287520at2"/>
<dbReference type="AlphaFoldDB" id="A0A1Z3NAC4"/>
<reference evidence="2 3" key="1">
    <citation type="submission" date="2017-04" db="EMBL/GenBank/DDBJ databases">
        <title>Whole genome sequence of Bdellovibrio bacteriovorus strain SSB218315.</title>
        <authorList>
            <person name="Oyedara O."/>
            <person name="Rodriguez-Perez M.A."/>
        </authorList>
    </citation>
    <scope>NUCLEOTIDE SEQUENCE [LARGE SCALE GENOMIC DNA]</scope>
    <source>
        <strain evidence="2 3">SSB218315</strain>
    </source>
</reference>
<organism evidence="2 3">
    <name type="scientific">Bdellovibrio bacteriovorus</name>
    <dbReference type="NCBI Taxonomy" id="959"/>
    <lineage>
        <taxon>Bacteria</taxon>
        <taxon>Pseudomonadati</taxon>
        <taxon>Bdellovibrionota</taxon>
        <taxon>Bdellovibrionia</taxon>
        <taxon>Bdellovibrionales</taxon>
        <taxon>Pseudobdellovibrionaceae</taxon>
        <taxon>Bdellovibrio</taxon>
    </lineage>
</organism>
<dbReference type="Gene3D" id="2.60.40.10">
    <property type="entry name" value="Immunoglobulins"/>
    <property type="match status" value="2"/>
</dbReference>